<feature type="domain" description="HTH IS21-type" evidence="5">
    <location>
        <begin position="5"/>
        <end position="66"/>
    </location>
</feature>
<dbReference type="PROSITE" id="PS50994">
    <property type="entry name" value="INTEGRASE"/>
    <property type="match status" value="1"/>
</dbReference>
<dbReference type="RefSeq" id="WP_189260064.1">
    <property type="nucleotide sequence ID" value="NZ_BMRE01000113.1"/>
</dbReference>
<evidence type="ECO:0000256" key="3">
    <source>
        <dbReference type="ARBA" id="ARBA00023125"/>
    </source>
</evidence>
<dbReference type="Pfam" id="PF22483">
    <property type="entry name" value="Mu-transpos_C_2"/>
    <property type="match status" value="1"/>
</dbReference>
<dbReference type="EMBL" id="BMRE01000113">
    <property type="protein sequence ID" value="GGU87470.1"/>
    <property type="molecule type" value="Genomic_DNA"/>
</dbReference>
<dbReference type="PROSITE" id="PS50531">
    <property type="entry name" value="HTH_IS21"/>
    <property type="match status" value="1"/>
</dbReference>
<evidence type="ECO:0000256" key="2">
    <source>
        <dbReference type="ARBA" id="ARBA00022578"/>
    </source>
</evidence>
<evidence type="ECO:0000259" key="5">
    <source>
        <dbReference type="PROSITE" id="PS50531"/>
    </source>
</evidence>
<proteinExistence type="inferred from homology"/>
<gene>
    <name evidence="7" type="ORF">GCM10010178_91600</name>
</gene>
<dbReference type="InterPro" id="IPR054353">
    <property type="entry name" value="IstA-like_C"/>
</dbReference>
<dbReference type="InterPro" id="IPR001584">
    <property type="entry name" value="Integrase_cat-core"/>
</dbReference>
<keyword evidence="2" id="KW-0815">Transposition</keyword>
<dbReference type="Gene3D" id="1.10.10.60">
    <property type="entry name" value="Homeodomain-like"/>
    <property type="match status" value="1"/>
</dbReference>
<keyword evidence="3" id="KW-0238">DNA-binding</keyword>
<dbReference type="InterPro" id="IPR010332">
    <property type="entry name" value="ATPase_terminase-su_N"/>
</dbReference>
<evidence type="ECO:0000256" key="4">
    <source>
        <dbReference type="ARBA" id="ARBA00023172"/>
    </source>
</evidence>
<comment type="similarity">
    <text evidence="1">Belongs to the transposase IS21/IS408/IS1162 family.</text>
</comment>
<dbReference type="InterPro" id="IPR009057">
    <property type="entry name" value="Homeodomain-like_sf"/>
</dbReference>
<dbReference type="PANTHER" id="PTHR35004">
    <property type="entry name" value="TRANSPOSASE RV3428C-RELATED"/>
    <property type="match status" value="1"/>
</dbReference>
<dbReference type="NCBIfam" id="NF033546">
    <property type="entry name" value="transpos_IS21"/>
    <property type="match status" value="1"/>
</dbReference>
<accession>A0ABQ2VHP4</accession>
<keyword evidence="8" id="KW-1185">Reference proteome</keyword>
<dbReference type="SUPFAM" id="SSF53098">
    <property type="entry name" value="Ribonuclease H-like"/>
    <property type="match status" value="1"/>
</dbReference>
<feature type="domain" description="Integrase catalytic" evidence="6">
    <location>
        <begin position="120"/>
        <end position="293"/>
    </location>
</feature>
<protein>
    <submittedName>
        <fullName evidence="7">Transcriptional regulator</fullName>
    </submittedName>
</protein>
<dbReference type="PANTHER" id="PTHR35004:SF7">
    <property type="entry name" value="INTEGRASE PROTEIN"/>
    <property type="match status" value="1"/>
</dbReference>
<dbReference type="InterPro" id="IPR012337">
    <property type="entry name" value="RNaseH-like_sf"/>
</dbReference>
<dbReference type="Pfam" id="PF06056">
    <property type="entry name" value="Terminase_5"/>
    <property type="match status" value="1"/>
</dbReference>
<evidence type="ECO:0000313" key="7">
    <source>
        <dbReference type="EMBL" id="GGU87470.1"/>
    </source>
</evidence>
<reference evidence="8" key="1">
    <citation type="journal article" date="2019" name="Int. J. Syst. Evol. Microbiol.">
        <title>The Global Catalogue of Microorganisms (GCM) 10K type strain sequencing project: providing services to taxonomists for standard genome sequencing and annotation.</title>
        <authorList>
            <consortium name="The Broad Institute Genomics Platform"/>
            <consortium name="The Broad Institute Genome Sequencing Center for Infectious Disease"/>
            <person name="Wu L."/>
            <person name="Ma J."/>
        </authorList>
    </citation>
    <scope>NUCLEOTIDE SEQUENCE [LARGE SCALE GENOMIC DNA]</scope>
    <source>
        <strain evidence="8">JCM 3296</strain>
    </source>
</reference>
<organism evidence="7 8">
    <name type="scientific">Lentzea flava</name>
    <dbReference type="NCBI Taxonomy" id="103732"/>
    <lineage>
        <taxon>Bacteria</taxon>
        <taxon>Bacillati</taxon>
        <taxon>Actinomycetota</taxon>
        <taxon>Actinomycetes</taxon>
        <taxon>Pseudonocardiales</taxon>
        <taxon>Pseudonocardiaceae</taxon>
        <taxon>Lentzea</taxon>
    </lineage>
</organism>
<sequence length="455" mass="49747">MLSWEEDVQAHALRQQGWSISAIARHLGVDRKTVRAYLSGEREPGRRQRTQPTLIDPFLEYCRVRLADDPHLWASTLFDELVELGFTGSYPSLTAAIRAHKLRPHCEPCQVSRGRDVAIIEHPPGEETQWDWLELPDPPATWGVGRHAHLLVGALAHSGRWRGVLADAEDFPHLIEAMDAVVRRLGGVTEVWRFDRMATVCFPSSGRITPAFAQAAKHYGVQSVTCPPRRGNRKGVVEKANHSAAQRWWRTLGDDVTIAEAQAGLDRLAATMDGRRRVRDGQRTTVEALAAAEYLHPAPLVAFPAEFDVTRVVTAQALISFRGNQYSVPPGLGGAQAQVRHRLGADELRIVTTRGAVVAAHRRAPDGAGRVVRDDGHVIALERAALNAFSTSKPCAHKTRRPPSAAALAEAAKLRGLPATGPAAHVVIDLSAYAATAARLDRAPTFESQPESEED</sequence>
<evidence type="ECO:0000256" key="1">
    <source>
        <dbReference type="ARBA" id="ARBA00009277"/>
    </source>
</evidence>
<dbReference type="Proteomes" id="UP000649573">
    <property type="component" value="Unassembled WGS sequence"/>
</dbReference>
<dbReference type="InterPro" id="IPR017894">
    <property type="entry name" value="HTH_IS21_transposase_type"/>
</dbReference>
<dbReference type="SUPFAM" id="SSF46689">
    <property type="entry name" value="Homeodomain-like"/>
    <property type="match status" value="1"/>
</dbReference>
<comment type="caution">
    <text evidence="7">The sequence shown here is derived from an EMBL/GenBank/DDBJ whole genome shotgun (WGS) entry which is preliminary data.</text>
</comment>
<evidence type="ECO:0000259" key="6">
    <source>
        <dbReference type="PROSITE" id="PS50994"/>
    </source>
</evidence>
<dbReference type="Gene3D" id="3.30.420.10">
    <property type="entry name" value="Ribonuclease H-like superfamily/Ribonuclease H"/>
    <property type="match status" value="1"/>
</dbReference>
<dbReference type="InterPro" id="IPR036397">
    <property type="entry name" value="RNaseH_sf"/>
</dbReference>
<keyword evidence="4" id="KW-0233">DNA recombination</keyword>
<evidence type="ECO:0000313" key="8">
    <source>
        <dbReference type="Proteomes" id="UP000649573"/>
    </source>
</evidence>
<name>A0ABQ2VHP4_9PSEU</name>